<feature type="region of interest" description="Disordered" evidence="1">
    <location>
        <begin position="1"/>
        <end position="22"/>
    </location>
</feature>
<organism evidence="2 3">
    <name type="scientific">Sordaria brevicollis</name>
    <dbReference type="NCBI Taxonomy" id="83679"/>
    <lineage>
        <taxon>Eukaryota</taxon>
        <taxon>Fungi</taxon>
        <taxon>Dikarya</taxon>
        <taxon>Ascomycota</taxon>
        <taxon>Pezizomycotina</taxon>
        <taxon>Sordariomycetes</taxon>
        <taxon>Sordariomycetidae</taxon>
        <taxon>Sordariales</taxon>
        <taxon>Sordariaceae</taxon>
        <taxon>Sordaria</taxon>
    </lineage>
</organism>
<keyword evidence="3" id="KW-1185">Reference proteome</keyword>
<dbReference type="EMBL" id="JAUTDP010000006">
    <property type="protein sequence ID" value="KAK3398360.1"/>
    <property type="molecule type" value="Genomic_DNA"/>
</dbReference>
<gene>
    <name evidence="2" type="ORF">B0T20DRAFT_392764</name>
</gene>
<proteinExistence type="predicted"/>
<reference evidence="2" key="2">
    <citation type="submission" date="2023-07" db="EMBL/GenBank/DDBJ databases">
        <authorList>
            <consortium name="Lawrence Berkeley National Laboratory"/>
            <person name="Haridas S."/>
            <person name="Hensen N."/>
            <person name="Bonometti L."/>
            <person name="Westerberg I."/>
            <person name="Brannstrom I.O."/>
            <person name="Guillou S."/>
            <person name="Cros-Aarteil S."/>
            <person name="Calhoun S."/>
            <person name="Kuo A."/>
            <person name="Mondo S."/>
            <person name="Pangilinan J."/>
            <person name="Riley R."/>
            <person name="LaButti K."/>
            <person name="Andreopoulos B."/>
            <person name="Lipzen A."/>
            <person name="Chen C."/>
            <person name="Yanf M."/>
            <person name="Daum C."/>
            <person name="Ng V."/>
            <person name="Clum A."/>
            <person name="Steindorff A."/>
            <person name="Ohm R."/>
            <person name="Martin F."/>
            <person name="Silar P."/>
            <person name="Natvig D."/>
            <person name="Lalanne C."/>
            <person name="Gautier V."/>
            <person name="Ament-velasquez S.L."/>
            <person name="Kruys A."/>
            <person name="Hutchinson M.I."/>
            <person name="Powell A.J."/>
            <person name="Barry K."/>
            <person name="Miller A.N."/>
            <person name="Grigoriev I.V."/>
            <person name="Debuchy R."/>
            <person name="Gladieux P."/>
            <person name="Thoren M.H."/>
            <person name="Johannesson H."/>
        </authorList>
    </citation>
    <scope>NUCLEOTIDE SEQUENCE</scope>
    <source>
        <strain evidence="2">FGSC 1904</strain>
    </source>
</reference>
<dbReference type="AlphaFoldDB" id="A0AAE0PED9"/>
<evidence type="ECO:0000256" key="1">
    <source>
        <dbReference type="SAM" id="MobiDB-lite"/>
    </source>
</evidence>
<protein>
    <submittedName>
        <fullName evidence="2">Uncharacterized protein</fullName>
    </submittedName>
</protein>
<sequence length="286" mass="31640">MVSGCAAEKVPRKSQVAETGKRDKSTCRAVGQNYNCPLEQSEVAKEWKWKVPGLQRRMWKAHWHTTHRHRGCLPGPRGTGNSTLSAKWKIEQTCDAVSEGQCQSDGSEDRNTLEQFRIHSMCFLMLFPVQLCTQCVLNHQVVPAHPLSSRLKAGLQRRWPERVIEAVRKEKGFMTSWTSPTVTVGRLASRVSGSPKIPPKMPHRDGDRQWLGLTMGSLGADTFPTHALPSTPTAVTAPIRGQPATPWHDGKDCVDYASHAFPGTRTAEGLVGVAWRVGIFKGLSTL</sequence>
<evidence type="ECO:0000313" key="2">
    <source>
        <dbReference type="EMBL" id="KAK3398360.1"/>
    </source>
</evidence>
<comment type="caution">
    <text evidence="2">The sequence shown here is derived from an EMBL/GenBank/DDBJ whole genome shotgun (WGS) entry which is preliminary data.</text>
</comment>
<dbReference type="Proteomes" id="UP001281003">
    <property type="component" value="Unassembled WGS sequence"/>
</dbReference>
<evidence type="ECO:0000313" key="3">
    <source>
        <dbReference type="Proteomes" id="UP001281003"/>
    </source>
</evidence>
<reference evidence="2" key="1">
    <citation type="journal article" date="2023" name="Mol. Phylogenet. Evol.">
        <title>Genome-scale phylogeny and comparative genomics of the fungal order Sordariales.</title>
        <authorList>
            <person name="Hensen N."/>
            <person name="Bonometti L."/>
            <person name="Westerberg I."/>
            <person name="Brannstrom I.O."/>
            <person name="Guillou S."/>
            <person name="Cros-Aarteil S."/>
            <person name="Calhoun S."/>
            <person name="Haridas S."/>
            <person name="Kuo A."/>
            <person name="Mondo S."/>
            <person name="Pangilinan J."/>
            <person name="Riley R."/>
            <person name="LaButti K."/>
            <person name="Andreopoulos B."/>
            <person name="Lipzen A."/>
            <person name="Chen C."/>
            <person name="Yan M."/>
            <person name="Daum C."/>
            <person name="Ng V."/>
            <person name="Clum A."/>
            <person name="Steindorff A."/>
            <person name="Ohm R.A."/>
            <person name="Martin F."/>
            <person name="Silar P."/>
            <person name="Natvig D.O."/>
            <person name="Lalanne C."/>
            <person name="Gautier V."/>
            <person name="Ament-Velasquez S.L."/>
            <person name="Kruys A."/>
            <person name="Hutchinson M.I."/>
            <person name="Powell A.J."/>
            <person name="Barry K."/>
            <person name="Miller A.N."/>
            <person name="Grigoriev I.V."/>
            <person name="Debuchy R."/>
            <person name="Gladieux P."/>
            <person name="Hiltunen Thoren M."/>
            <person name="Johannesson H."/>
        </authorList>
    </citation>
    <scope>NUCLEOTIDE SEQUENCE</scope>
    <source>
        <strain evidence="2">FGSC 1904</strain>
    </source>
</reference>
<accession>A0AAE0PED9</accession>
<name>A0AAE0PED9_SORBR</name>